<dbReference type="Proteomes" id="UP000092093">
    <property type="component" value="Unassembled WGS sequence"/>
</dbReference>
<name>A0A1B7WCT5_APHFL</name>
<evidence type="ECO:0000313" key="3">
    <source>
        <dbReference type="Proteomes" id="UP000092093"/>
    </source>
</evidence>
<organism evidence="2 3">
    <name type="scientific">Aphanizomenon flos-aquae WA102</name>
    <dbReference type="NCBI Taxonomy" id="1710896"/>
    <lineage>
        <taxon>Bacteria</taxon>
        <taxon>Bacillati</taxon>
        <taxon>Cyanobacteriota</taxon>
        <taxon>Cyanophyceae</taxon>
        <taxon>Nostocales</taxon>
        <taxon>Aphanizomenonaceae</taxon>
        <taxon>Aphanizomenon</taxon>
    </lineage>
</organism>
<evidence type="ECO:0000256" key="1">
    <source>
        <dbReference type="SAM" id="MobiDB-lite"/>
    </source>
</evidence>
<feature type="compositionally biased region" description="Basic and acidic residues" evidence="1">
    <location>
        <begin position="90"/>
        <end position="107"/>
    </location>
</feature>
<gene>
    <name evidence="2" type="ORF">AN484_26465</name>
</gene>
<evidence type="ECO:0000313" key="2">
    <source>
        <dbReference type="EMBL" id="OBQ34906.1"/>
    </source>
</evidence>
<sequence length="214" mass="23301">MDLVLGVDEIVAHPELLKKVGGLCLFQSAFGGRHILAGTLPPRPEAELEPLTKISLQCKYAAEPEIRGRPEAQDVSVQEVTPEVELEEAAEAKKAPPRVGKEKQSGETVDERLIRKALVKTLEAEIARLEEKKRRKATALRAAETAPSQRRAEPEEEAGELEPPGKRHRGGKGRPSLSPWIMAATMLSVMCGPAEAFTAYDCTNVTNTVVAYSL</sequence>
<reference evidence="2 3" key="1">
    <citation type="submission" date="2015-09" db="EMBL/GenBank/DDBJ databases">
        <title>Aphanizomenon flos-aquae WA102.</title>
        <authorList>
            <person name="Driscoll C."/>
        </authorList>
    </citation>
    <scope>NUCLEOTIDE SEQUENCE [LARGE SCALE GENOMIC DNA]</scope>
    <source>
        <strain evidence="2">WA102</strain>
    </source>
</reference>
<protein>
    <submittedName>
        <fullName evidence="2">Uncharacterized protein</fullName>
    </submittedName>
</protein>
<feature type="region of interest" description="Disordered" evidence="1">
    <location>
        <begin position="70"/>
        <end position="107"/>
    </location>
</feature>
<dbReference type="AlphaFoldDB" id="A0A1B7WCT5"/>
<proteinExistence type="predicted"/>
<feature type="non-terminal residue" evidence="2">
    <location>
        <position position="214"/>
    </location>
</feature>
<comment type="caution">
    <text evidence="2">The sequence shown here is derived from an EMBL/GenBank/DDBJ whole genome shotgun (WGS) entry which is preliminary data.</text>
</comment>
<accession>A0A1B7WCT5</accession>
<dbReference type="EMBL" id="LJOW01000421">
    <property type="protein sequence ID" value="OBQ34906.1"/>
    <property type="molecule type" value="Genomic_DNA"/>
</dbReference>
<feature type="region of interest" description="Disordered" evidence="1">
    <location>
        <begin position="133"/>
        <end position="176"/>
    </location>
</feature>